<name>A0A8S5NFT6_9CAUD</name>
<evidence type="ECO:0000313" key="1">
    <source>
        <dbReference type="EMBL" id="DAD93064.1"/>
    </source>
</evidence>
<organism evidence="1">
    <name type="scientific">Siphoviridae sp. ctHEr2</name>
    <dbReference type="NCBI Taxonomy" id="2826229"/>
    <lineage>
        <taxon>Viruses</taxon>
        <taxon>Duplodnaviria</taxon>
        <taxon>Heunggongvirae</taxon>
        <taxon>Uroviricota</taxon>
        <taxon>Caudoviricetes</taxon>
    </lineage>
</organism>
<dbReference type="EMBL" id="BK015152">
    <property type="protein sequence ID" value="DAD93064.1"/>
    <property type="molecule type" value="Genomic_DNA"/>
</dbReference>
<protein>
    <submittedName>
        <fullName evidence="1">Uncharacterized protein</fullName>
    </submittedName>
</protein>
<reference evidence="1" key="1">
    <citation type="journal article" date="2021" name="Proc. Natl. Acad. Sci. U.S.A.">
        <title>A Catalog of Tens of Thousands of Viruses from Human Metagenomes Reveals Hidden Associations with Chronic Diseases.</title>
        <authorList>
            <person name="Tisza M.J."/>
            <person name="Buck C.B."/>
        </authorList>
    </citation>
    <scope>NUCLEOTIDE SEQUENCE</scope>
    <source>
        <strain evidence="1">CtHEr2</strain>
    </source>
</reference>
<sequence length="181" mass="21077">MLQLRIPAEEGWDSEAETFIDLPEVTLRLEHSLVSLSKWESIWHKHFLGRDDLTPEEILSYIRCMSEEPLTDEVLVRLRSDDFDAITNYIKEQRTGTSITERNPRPGSSQYVTSELIYGWMVGCQIPPQPAETWHLSRLLTLIRVCQIQQDPKPSKMNQSDWIAERNRLNAQRRAARRSNG</sequence>
<accession>A0A8S5NFT6</accession>
<proteinExistence type="predicted"/>